<keyword evidence="10" id="KW-0966">Cell projection</keyword>
<keyword evidence="5" id="KW-0964">Secreted</keyword>
<comment type="similarity">
    <text evidence="3">Belongs to the flagella basal body rod proteins family.</text>
</comment>
<organism evidence="10 11">
    <name type="scientific">Nocardioides pocheonensis</name>
    <dbReference type="NCBI Taxonomy" id="661485"/>
    <lineage>
        <taxon>Bacteria</taxon>
        <taxon>Bacillati</taxon>
        <taxon>Actinomycetota</taxon>
        <taxon>Actinomycetes</taxon>
        <taxon>Propionibacteriales</taxon>
        <taxon>Nocardioidaceae</taxon>
        <taxon>Nocardioides</taxon>
    </lineage>
</organism>
<evidence type="ECO:0000256" key="1">
    <source>
        <dbReference type="ARBA" id="ARBA00004365"/>
    </source>
</evidence>
<gene>
    <name evidence="10" type="primary">flgK</name>
    <name evidence="10" type="ORF">EFL26_17105</name>
</gene>
<sequence length="464" mass="47660">MTGSFSSLNTALSALRYNRVAMDVASGNIANVGTEGYARRRVNGQAVGAPTRPAMWSRYDGGGDGVTAAGIDRMTDALLDVRARREHGNQSYLDVRQSVLERVESGIGEPGDNGVAAAIADFRSAWHDLANNPGSDAARSQVLGRAATLADALRIQSRNIDAESGDQRVRAVADVAEVNTVASDLAATNRSIAIASLNGDDAGVLLDKRDQLAMRLSELTGSKTTQRPDGGFDVTLNGVSLVNGASAGTLQIASGITPAGASDGNPITYSITDASGTTAVPAGMTGELGGVTDLLTTTLPAYSVGLGAVAQQLADEINTQHQAGYDAAGNPGQPFFSYNPADPAGTIAVALTTSSQVAASSLPGGVLDAGNANALATATGAEDSYQRLINGFGTEVASVKRLAANQQVLTGQVDASREQLSGVNLDEEMVSMMSSQRAYEAASRVMTTVDSVLDTLINRTGLVH</sequence>
<dbReference type="Proteomes" id="UP000279994">
    <property type="component" value="Unassembled WGS sequence"/>
</dbReference>
<feature type="domain" description="Flagellar basal-body/hook protein C-terminal" evidence="8">
    <location>
        <begin position="421"/>
        <end position="458"/>
    </location>
</feature>
<dbReference type="InterPro" id="IPR001444">
    <property type="entry name" value="Flag_bb_rod_N"/>
</dbReference>
<feature type="domain" description="Flagellar basal body rod protein N-terminal" evidence="7">
    <location>
        <begin position="8"/>
        <end position="37"/>
    </location>
</feature>
<dbReference type="Pfam" id="PF06429">
    <property type="entry name" value="Flg_bbr_C"/>
    <property type="match status" value="1"/>
</dbReference>
<evidence type="ECO:0000313" key="10">
    <source>
        <dbReference type="EMBL" id="RNM13139.1"/>
    </source>
</evidence>
<dbReference type="PANTHER" id="PTHR30033">
    <property type="entry name" value="FLAGELLAR HOOK-ASSOCIATED PROTEIN 1"/>
    <property type="match status" value="1"/>
</dbReference>
<proteinExistence type="inferred from homology"/>
<keyword evidence="6" id="KW-0975">Bacterial flagellum</keyword>
<dbReference type="InterPro" id="IPR010930">
    <property type="entry name" value="Flg_bb/hook_C_dom"/>
</dbReference>
<evidence type="ECO:0000256" key="4">
    <source>
        <dbReference type="ARBA" id="ARBA00016244"/>
    </source>
</evidence>
<accession>A0A3N0GL70</accession>
<evidence type="ECO:0000259" key="9">
    <source>
        <dbReference type="Pfam" id="PF22638"/>
    </source>
</evidence>
<dbReference type="EMBL" id="RJSF01000043">
    <property type="protein sequence ID" value="RNM13139.1"/>
    <property type="molecule type" value="Genomic_DNA"/>
</dbReference>
<dbReference type="NCBIfam" id="TIGR02492">
    <property type="entry name" value="flgK_ends"/>
    <property type="match status" value="1"/>
</dbReference>
<dbReference type="GO" id="GO:0044780">
    <property type="term" value="P:bacterial-type flagellum assembly"/>
    <property type="evidence" value="ECO:0007669"/>
    <property type="project" value="InterPro"/>
</dbReference>
<protein>
    <recommendedName>
        <fullName evidence="4">Flagellar hook-associated protein 1</fullName>
    </recommendedName>
</protein>
<dbReference type="GO" id="GO:0009424">
    <property type="term" value="C:bacterial-type flagellum hook"/>
    <property type="evidence" value="ECO:0007669"/>
    <property type="project" value="InterPro"/>
</dbReference>
<dbReference type="SUPFAM" id="SSF64518">
    <property type="entry name" value="Phase 1 flagellin"/>
    <property type="match status" value="1"/>
</dbReference>
<keyword evidence="11" id="KW-1185">Reference proteome</keyword>
<evidence type="ECO:0000256" key="5">
    <source>
        <dbReference type="ARBA" id="ARBA00022525"/>
    </source>
</evidence>
<dbReference type="InterPro" id="IPR053927">
    <property type="entry name" value="FlgK_helical"/>
</dbReference>
<comment type="caution">
    <text evidence="10">The sequence shown here is derived from an EMBL/GenBank/DDBJ whole genome shotgun (WGS) entry which is preliminary data.</text>
</comment>
<dbReference type="Pfam" id="PF00460">
    <property type="entry name" value="Flg_bb_rod"/>
    <property type="match status" value="1"/>
</dbReference>
<evidence type="ECO:0000259" key="8">
    <source>
        <dbReference type="Pfam" id="PF06429"/>
    </source>
</evidence>
<feature type="domain" description="Flagellar hook-associated protein FlgK helical" evidence="9">
    <location>
        <begin position="100"/>
        <end position="336"/>
    </location>
</feature>
<evidence type="ECO:0000256" key="6">
    <source>
        <dbReference type="ARBA" id="ARBA00023143"/>
    </source>
</evidence>
<dbReference type="PANTHER" id="PTHR30033:SF1">
    <property type="entry name" value="FLAGELLAR HOOK-ASSOCIATED PROTEIN 1"/>
    <property type="match status" value="1"/>
</dbReference>
<keyword evidence="10" id="KW-0282">Flagellum</keyword>
<dbReference type="RefSeq" id="WP_123224114.1">
    <property type="nucleotide sequence ID" value="NZ_RJSF01000043.1"/>
</dbReference>
<dbReference type="InterPro" id="IPR002371">
    <property type="entry name" value="FlgK"/>
</dbReference>
<name>A0A3N0GL70_9ACTN</name>
<reference evidence="10 11" key="1">
    <citation type="submission" date="2018-11" db="EMBL/GenBank/DDBJ databases">
        <authorList>
            <person name="Li F."/>
        </authorList>
    </citation>
    <scope>NUCLEOTIDE SEQUENCE [LARGE SCALE GENOMIC DNA]</scope>
    <source>
        <strain evidence="10 11">Gsoil 818</strain>
    </source>
</reference>
<dbReference type="GO" id="GO:0005576">
    <property type="term" value="C:extracellular region"/>
    <property type="evidence" value="ECO:0007669"/>
    <property type="project" value="UniProtKB-SubCell"/>
</dbReference>
<evidence type="ECO:0000259" key="7">
    <source>
        <dbReference type="Pfam" id="PF00460"/>
    </source>
</evidence>
<dbReference type="AlphaFoldDB" id="A0A3N0GL70"/>
<comment type="subcellular location">
    <subcellularLocation>
        <location evidence="1">Bacterial flagellum</location>
    </subcellularLocation>
    <subcellularLocation>
        <location evidence="2">Secreted</location>
    </subcellularLocation>
</comment>
<evidence type="ECO:0000313" key="11">
    <source>
        <dbReference type="Proteomes" id="UP000279994"/>
    </source>
</evidence>
<evidence type="ECO:0000256" key="3">
    <source>
        <dbReference type="ARBA" id="ARBA00009677"/>
    </source>
</evidence>
<dbReference type="GO" id="GO:0005198">
    <property type="term" value="F:structural molecule activity"/>
    <property type="evidence" value="ECO:0007669"/>
    <property type="project" value="InterPro"/>
</dbReference>
<evidence type="ECO:0000256" key="2">
    <source>
        <dbReference type="ARBA" id="ARBA00004613"/>
    </source>
</evidence>
<keyword evidence="10" id="KW-0969">Cilium</keyword>
<dbReference type="Pfam" id="PF22638">
    <property type="entry name" value="FlgK_D1"/>
    <property type="match status" value="1"/>
</dbReference>
<dbReference type="OrthoDB" id="9802553at2"/>